<protein>
    <submittedName>
        <fullName evidence="1">Uncharacterized protein</fullName>
    </submittedName>
</protein>
<dbReference type="EMBL" id="JAVDQK010000005">
    <property type="protein sequence ID" value="MDR6218585.1"/>
    <property type="molecule type" value="Genomic_DNA"/>
</dbReference>
<sequence length="116" mass="12555">MLDTVRPAAFATARLPSREDALVYYDRPLAYVAADTSGTPHLVVIADWSEAWETWMCAPLRAPLPPGPLDTHAAFAGSPGPFHAYRFTQVGELIETHVGARDAIPASWWALLGGPD</sequence>
<dbReference type="Proteomes" id="UP001185331">
    <property type="component" value="Unassembled WGS sequence"/>
</dbReference>
<proteinExistence type="predicted"/>
<accession>A0AAE4BM11</accession>
<dbReference type="RefSeq" id="WP_309852936.1">
    <property type="nucleotide sequence ID" value="NZ_JAVDQJ010000004.1"/>
</dbReference>
<reference evidence="1" key="1">
    <citation type="submission" date="2023-07" db="EMBL/GenBank/DDBJ databases">
        <title>Sorghum-associated microbial communities from plants grown in Nebraska, USA.</title>
        <authorList>
            <person name="Schachtman D."/>
        </authorList>
    </citation>
    <scope>NUCLEOTIDE SEQUENCE</scope>
    <source>
        <strain evidence="1">BE330</strain>
    </source>
</reference>
<gene>
    <name evidence="1" type="ORF">J2Y00_002182</name>
</gene>
<dbReference type="AlphaFoldDB" id="A0AAE4BM11"/>
<organism evidence="1 2">
    <name type="scientific">Deinococcus soli</name>
    <name type="common">ex Cha et al. 2016</name>
    <dbReference type="NCBI Taxonomy" id="1309411"/>
    <lineage>
        <taxon>Bacteria</taxon>
        <taxon>Thermotogati</taxon>
        <taxon>Deinococcota</taxon>
        <taxon>Deinococci</taxon>
        <taxon>Deinococcales</taxon>
        <taxon>Deinococcaceae</taxon>
        <taxon>Deinococcus</taxon>
    </lineage>
</organism>
<comment type="caution">
    <text evidence="1">The sequence shown here is derived from an EMBL/GenBank/DDBJ whole genome shotgun (WGS) entry which is preliminary data.</text>
</comment>
<evidence type="ECO:0000313" key="2">
    <source>
        <dbReference type="Proteomes" id="UP001185331"/>
    </source>
</evidence>
<name>A0AAE4BM11_9DEIO</name>
<evidence type="ECO:0000313" key="1">
    <source>
        <dbReference type="EMBL" id="MDR6218585.1"/>
    </source>
</evidence>